<name>A0A6A3AAF0_HIBSY</name>
<protein>
    <submittedName>
        <fullName evidence="1">Uncharacterized protein</fullName>
    </submittedName>
</protein>
<organism evidence="1 2">
    <name type="scientific">Hibiscus syriacus</name>
    <name type="common">Rose of Sharon</name>
    <dbReference type="NCBI Taxonomy" id="106335"/>
    <lineage>
        <taxon>Eukaryota</taxon>
        <taxon>Viridiplantae</taxon>
        <taxon>Streptophyta</taxon>
        <taxon>Embryophyta</taxon>
        <taxon>Tracheophyta</taxon>
        <taxon>Spermatophyta</taxon>
        <taxon>Magnoliopsida</taxon>
        <taxon>eudicotyledons</taxon>
        <taxon>Gunneridae</taxon>
        <taxon>Pentapetalae</taxon>
        <taxon>rosids</taxon>
        <taxon>malvids</taxon>
        <taxon>Malvales</taxon>
        <taxon>Malvaceae</taxon>
        <taxon>Malvoideae</taxon>
        <taxon>Hibiscus</taxon>
    </lineage>
</organism>
<evidence type="ECO:0000313" key="1">
    <source>
        <dbReference type="EMBL" id="KAE8701481.1"/>
    </source>
</evidence>
<comment type="caution">
    <text evidence="1">The sequence shown here is derived from an EMBL/GenBank/DDBJ whole genome shotgun (WGS) entry which is preliminary data.</text>
</comment>
<dbReference type="AlphaFoldDB" id="A0A6A3AAF0"/>
<keyword evidence="2" id="KW-1185">Reference proteome</keyword>
<accession>A0A6A3AAF0</accession>
<dbReference type="EMBL" id="VEPZ02001023">
    <property type="protein sequence ID" value="KAE8701481.1"/>
    <property type="molecule type" value="Genomic_DNA"/>
</dbReference>
<proteinExistence type="predicted"/>
<reference evidence="1" key="1">
    <citation type="submission" date="2019-09" db="EMBL/GenBank/DDBJ databases">
        <title>Draft genome information of white flower Hibiscus syriacus.</title>
        <authorList>
            <person name="Kim Y.-M."/>
        </authorList>
    </citation>
    <scope>NUCLEOTIDE SEQUENCE [LARGE SCALE GENOMIC DNA]</scope>
    <source>
        <strain evidence="1">YM2019G1</strain>
    </source>
</reference>
<dbReference type="Proteomes" id="UP000436088">
    <property type="component" value="Unassembled WGS sequence"/>
</dbReference>
<sequence length="87" mass="9575">MSDVVLVPKTASPLPVNTTSFEDDKQRLNLCGCSIGELNCEGRETEAFPNPTIPLAPLAKSCFSMFQSGRGLTHTTIKCWEYLELQP</sequence>
<gene>
    <name evidence="1" type="ORF">F3Y22_tig00110547pilonHSYRG00026</name>
</gene>
<evidence type="ECO:0000313" key="2">
    <source>
        <dbReference type="Proteomes" id="UP000436088"/>
    </source>
</evidence>